<accession>A0ABM4VUT9</accession>
<feature type="domain" description="Neprosin PEP catalytic" evidence="2">
    <location>
        <begin position="137"/>
        <end position="387"/>
    </location>
</feature>
<evidence type="ECO:0000256" key="1">
    <source>
        <dbReference type="SAM" id="SignalP"/>
    </source>
</evidence>
<dbReference type="PROSITE" id="PS52045">
    <property type="entry name" value="NEPROSIN_PEP_CD"/>
    <property type="match status" value="1"/>
</dbReference>
<evidence type="ECO:0000259" key="2">
    <source>
        <dbReference type="PROSITE" id="PS52045"/>
    </source>
</evidence>
<dbReference type="InterPro" id="IPR025521">
    <property type="entry name" value="Neprosin_propep"/>
</dbReference>
<dbReference type="Gene3D" id="3.90.1320.10">
    <property type="entry name" value="Outer-capsid protein sigma 3, large lobe"/>
    <property type="match status" value="1"/>
</dbReference>
<feature type="chain" id="PRO_5046176924" evidence="1">
    <location>
        <begin position="22"/>
        <end position="388"/>
    </location>
</feature>
<dbReference type="InterPro" id="IPR004314">
    <property type="entry name" value="Neprosin"/>
</dbReference>
<dbReference type="Pfam" id="PF03080">
    <property type="entry name" value="Neprosin"/>
    <property type="match status" value="1"/>
</dbReference>
<dbReference type="RefSeq" id="XP_071923300.1">
    <property type="nucleotide sequence ID" value="XM_072067199.1"/>
</dbReference>
<organism evidence="3 4">
    <name type="scientific">Coffea arabica</name>
    <name type="common">Arabian coffee</name>
    <dbReference type="NCBI Taxonomy" id="13443"/>
    <lineage>
        <taxon>Eukaryota</taxon>
        <taxon>Viridiplantae</taxon>
        <taxon>Streptophyta</taxon>
        <taxon>Embryophyta</taxon>
        <taxon>Tracheophyta</taxon>
        <taxon>Spermatophyta</taxon>
        <taxon>Magnoliopsida</taxon>
        <taxon>eudicotyledons</taxon>
        <taxon>Gunneridae</taxon>
        <taxon>Pentapetalae</taxon>
        <taxon>asterids</taxon>
        <taxon>lamiids</taxon>
        <taxon>Gentianales</taxon>
        <taxon>Rubiaceae</taxon>
        <taxon>Ixoroideae</taxon>
        <taxon>Gardenieae complex</taxon>
        <taxon>Bertiereae - Coffeeae clade</taxon>
        <taxon>Coffeeae</taxon>
        <taxon>Coffea</taxon>
    </lineage>
</organism>
<evidence type="ECO:0000313" key="3">
    <source>
        <dbReference type="Proteomes" id="UP001652660"/>
    </source>
</evidence>
<dbReference type="PANTHER" id="PTHR31589">
    <property type="entry name" value="PROTEIN, PUTATIVE (DUF239)-RELATED-RELATED"/>
    <property type="match status" value="1"/>
</dbReference>
<dbReference type="GeneID" id="113711579"/>
<dbReference type="Proteomes" id="UP001652660">
    <property type="component" value="Chromosome 10e"/>
</dbReference>
<evidence type="ECO:0000313" key="4">
    <source>
        <dbReference type="RefSeq" id="XP_071923300.1"/>
    </source>
</evidence>
<keyword evidence="3" id="KW-1185">Reference proteome</keyword>
<protein>
    <submittedName>
        <fullName evidence="4">Protein neprosin-like</fullName>
    </submittedName>
</protein>
<sequence>MALVIFITFLISFLSFDGFECKNLGGSAELINHNNEAISVAKTVYGDIYDCIDIYKQPAFNHPALSNHKIQMSFWKEWEEKRKLMSRNHTTTKFNPKDLWLEGRGCPKGTVPIRQMTKEQQKRALRADQALKYPSLATGPILDFAGITVNADPGKKYGAAQAVINIYNPKVVGPGHYSSATIAIESGENQIQMGWIVHPQLYGDYRTRLYSSWTADNSRSTGCFNNNCPGFVVLSRDMPLDYAFPSISQPEEQQYDSLIGLALVNGTGEWLLVFEFNTVIGYWPNSILPNLASGAETIRWGGQVFTPPSDDTSSQMGSGLFRNGQRRITCYMRQVTYDETISPDKSSLQTHDSRCYYEGYNFYDKDSYWAYSFLFGGKGGKDGVTCIY</sequence>
<dbReference type="PANTHER" id="PTHR31589:SF242">
    <property type="entry name" value="NEPROSIN DOMAIN-CONTAINING PROTEIN"/>
    <property type="match status" value="1"/>
</dbReference>
<keyword evidence="1" id="KW-0732">Signal</keyword>
<dbReference type="Pfam" id="PF14365">
    <property type="entry name" value="Neprosin_AP"/>
    <property type="match status" value="1"/>
</dbReference>
<name>A0ABM4VUT9_COFAR</name>
<reference evidence="4" key="1">
    <citation type="submission" date="2025-08" db="UniProtKB">
        <authorList>
            <consortium name="RefSeq"/>
        </authorList>
    </citation>
    <scope>IDENTIFICATION</scope>
    <source>
        <tissue evidence="4">Leaves</tissue>
    </source>
</reference>
<proteinExistence type="predicted"/>
<gene>
    <name evidence="4" type="primary">LOC113711579</name>
</gene>
<feature type="signal peptide" evidence="1">
    <location>
        <begin position="1"/>
        <end position="21"/>
    </location>
</feature>
<dbReference type="InterPro" id="IPR053168">
    <property type="entry name" value="Glutamic_endopeptidase"/>
</dbReference>